<evidence type="ECO:0000256" key="1">
    <source>
        <dbReference type="SAM" id="MobiDB-lite"/>
    </source>
</evidence>
<sequence>MIESPVRSFDQERDESDTGHEKPYWADGVPSVTVAKRETDDPACEGQ</sequence>
<evidence type="ECO:0000313" key="2">
    <source>
        <dbReference type="EMBL" id="EMI16709.1"/>
    </source>
</evidence>
<dbReference type="Proteomes" id="UP000011991">
    <property type="component" value="Unassembled WGS sequence"/>
</dbReference>
<dbReference type="EMBL" id="ANOG01000923">
    <property type="protein sequence ID" value="EMI16709.1"/>
    <property type="molecule type" value="Genomic_DNA"/>
</dbReference>
<accession>M5RRX4</accession>
<dbReference type="AlphaFoldDB" id="M5RRX4"/>
<name>M5RRX4_9BACT</name>
<proteinExistence type="predicted"/>
<feature type="region of interest" description="Disordered" evidence="1">
    <location>
        <begin position="1"/>
        <end position="47"/>
    </location>
</feature>
<protein>
    <submittedName>
        <fullName evidence="2">Uncharacterized protein</fullName>
    </submittedName>
</protein>
<reference evidence="2 3" key="1">
    <citation type="journal article" date="2013" name="Mar. Genomics">
        <title>Expression of sulfatases in Rhodopirellula baltica and the diversity of sulfatases in the genus Rhodopirellula.</title>
        <authorList>
            <person name="Wegner C.E."/>
            <person name="Richter-Heitmann T."/>
            <person name="Klindworth A."/>
            <person name="Klockow C."/>
            <person name="Richter M."/>
            <person name="Achstetter T."/>
            <person name="Glockner F.O."/>
            <person name="Harder J."/>
        </authorList>
    </citation>
    <scope>NUCLEOTIDE SEQUENCE [LARGE SCALE GENOMIC DNA]</scope>
    <source>
        <strain evidence="2 3">SM1</strain>
    </source>
</reference>
<keyword evidence="3" id="KW-1185">Reference proteome</keyword>
<comment type="caution">
    <text evidence="2">The sequence shown here is derived from an EMBL/GenBank/DDBJ whole genome shotgun (WGS) entry which is preliminary data.</text>
</comment>
<organism evidence="2 3">
    <name type="scientific">Rhodopirellula maiorica SM1</name>
    <dbReference type="NCBI Taxonomy" id="1265738"/>
    <lineage>
        <taxon>Bacteria</taxon>
        <taxon>Pseudomonadati</taxon>
        <taxon>Planctomycetota</taxon>
        <taxon>Planctomycetia</taxon>
        <taxon>Pirellulales</taxon>
        <taxon>Pirellulaceae</taxon>
        <taxon>Novipirellula</taxon>
    </lineage>
</organism>
<gene>
    <name evidence="2" type="ORF">RMSM_06360</name>
</gene>
<evidence type="ECO:0000313" key="3">
    <source>
        <dbReference type="Proteomes" id="UP000011991"/>
    </source>
</evidence>
<dbReference type="PATRIC" id="fig|1265738.3.peg.6339"/>